<organism evidence="1">
    <name type="scientific">Cafeteriavirus-dependent mavirus</name>
    <dbReference type="NCBI Taxonomy" id="1932923"/>
    <lineage>
        <taxon>Viruses</taxon>
        <taxon>Varidnaviria</taxon>
        <taxon>Bamfordvirae</taxon>
        <taxon>Preplasmiviricota</taxon>
        <taxon>Polisuviricotina</taxon>
        <taxon>Virophaviricetes</taxon>
        <taxon>Lavidavirales</taxon>
        <taxon>Maviroviridae</taxon>
        <taxon>Mavirus</taxon>
        <taxon>Mavirus cafeteriae</taxon>
    </lineage>
</organism>
<sequence length="112" mass="13587">MNKDSQPKKRVNNTPEYNRMYWHKMRVEKGKTYCEHCDCKVDFLGFKKHCTGLKHRLKTDPVFKKEYTIKKIEQKIEKLKNYLEQSDHPRSKATLNRQLKEAEDELERLKSE</sequence>
<reference evidence="1" key="1">
    <citation type="journal article" date="2016" name="Nature">
        <title>Host genome integration and giant virus-induced reactivation of the virophage mavirus.</title>
        <authorList>
            <person name="Fischer M.G."/>
            <person name="Hackl T."/>
        </authorList>
    </citation>
    <scope>NUCLEOTIDE SEQUENCE [LARGE SCALE GENOMIC DNA]</scope>
    <source>
        <strain evidence="1">Endo_mavirus</strain>
    </source>
</reference>
<dbReference type="SMR" id="A0A1L4BK88"/>
<accession>A0A1L4BK88</accession>
<name>A0A1L4BK88_9VIRU</name>
<gene>
    <name evidence="1" type="primary">MV04</name>
    <name evidence="1" type="ORF">Mvrk_gpp04</name>
</gene>
<proteinExistence type="predicted"/>
<evidence type="ECO:0000313" key="1">
    <source>
        <dbReference type="EMBL" id="API81721.1"/>
    </source>
</evidence>
<protein>
    <submittedName>
        <fullName evidence="1">Uncharacterized protein</fullName>
    </submittedName>
</protein>
<dbReference type="EMBL" id="KU052222">
    <property type="protein sequence ID" value="API81721.1"/>
    <property type="molecule type" value="Genomic_DNA"/>
</dbReference>